<gene>
    <name evidence="1" type="ORF">OESDEN_06547</name>
</gene>
<evidence type="ECO:0000313" key="1">
    <source>
        <dbReference type="EMBL" id="KHJ93539.1"/>
    </source>
</evidence>
<dbReference type="Proteomes" id="UP000053660">
    <property type="component" value="Unassembled WGS sequence"/>
</dbReference>
<keyword evidence="2" id="KW-1185">Reference proteome</keyword>
<dbReference type="OrthoDB" id="5868167at2759"/>
<name>A0A0B1T8G7_OESDE</name>
<reference evidence="1 2" key="1">
    <citation type="submission" date="2014-03" db="EMBL/GenBank/DDBJ databases">
        <title>Draft genome of the hookworm Oesophagostomum dentatum.</title>
        <authorList>
            <person name="Mitreva M."/>
        </authorList>
    </citation>
    <scope>NUCLEOTIDE SEQUENCE [LARGE SCALE GENOMIC DNA]</scope>
    <source>
        <strain evidence="1 2">OD-Hann</strain>
    </source>
</reference>
<dbReference type="EMBL" id="KN550718">
    <property type="protein sequence ID" value="KHJ93539.1"/>
    <property type="molecule type" value="Genomic_DNA"/>
</dbReference>
<organism evidence="1 2">
    <name type="scientific">Oesophagostomum dentatum</name>
    <name type="common">Nodular worm</name>
    <dbReference type="NCBI Taxonomy" id="61180"/>
    <lineage>
        <taxon>Eukaryota</taxon>
        <taxon>Metazoa</taxon>
        <taxon>Ecdysozoa</taxon>
        <taxon>Nematoda</taxon>
        <taxon>Chromadorea</taxon>
        <taxon>Rhabditida</taxon>
        <taxon>Rhabditina</taxon>
        <taxon>Rhabditomorpha</taxon>
        <taxon>Strongyloidea</taxon>
        <taxon>Strongylidae</taxon>
        <taxon>Oesophagostomum</taxon>
    </lineage>
</organism>
<proteinExistence type="predicted"/>
<sequence>MECRPLPCKLRYSVGFADKAIRTYVALLTGQHEFTVAEKFIAQIEPLHCVALMICFHGRPMGCYAASGKTLQIWNDLDRHQQKKMKSERMELRKMEVTISSMARVEGRSCYLILGYKDSRVQIFEERGKGTGKLDSVLNVSLDPTMECRPLPCKLRYSVGFADKAIRTYVALLTGQHEFTVAEKFIAQIEPLHCVALMICFHGRPMGCYAASGKTLQIWNDLDRHQQKKMKSERMELRKMEVTISSMARVEGRSCYLILGYKDSRVQIFEERGKGTGKLDSVGWIEDCHPNSEIRPVTVLRARVDPLSSGDRIFIHSLAGPCIYIHSALIEAGKVIEVNFILATNHGLSGARSFETLDSRPFEYAVFGKGIDMHKLTEEERKRLEKYRDFEF</sequence>
<evidence type="ECO:0000313" key="2">
    <source>
        <dbReference type="Proteomes" id="UP000053660"/>
    </source>
</evidence>
<accession>A0A0B1T8G7</accession>
<protein>
    <submittedName>
        <fullName evidence="1">Uncharacterized protein</fullName>
    </submittedName>
</protein>
<dbReference type="AlphaFoldDB" id="A0A0B1T8G7"/>